<keyword evidence="1" id="KW-1133">Transmembrane helix</keyword>
<dbReference type="EMBL" id="REGN01007624">
    <property type="protein sequence ID" value="RNA05731.1"/>
    <property type="molecule type" value="Genomic_DNA"/>
</dbReference>
<keyword evidence="1" id="KW-0472">Membrane</keyword>
<evidence type="ECO:0000256" key="1">
    <source>
        <dbReference type="SAM" id="Phobius"/>
    </source>
</evidence>
<feature type="transmembrane region" description="Helical" evidence="1">
    <location>
        <begin position="12"/>
        <end position="29"/>
    </location>
</feature>
<keyword evidence="1" id="KW-0812">Transmembrane</keyword>
<dbReference type="AlphaFoldDB" id="A0A3M7Q424"/>
<reference evidence="2 3" key="1">
    <citation type="journal article" date="2018" name="Sci. Rep.">
        <title>Genomic signatures of local adaptation to the degree of environmental predictability in rotifers.</title>
        <authorList>
            <person name="Franch-Gras L."/>
            <person name="Hahn C."/>
            <person name="Garcia-Roger E.M."/>
            <person name="Carmona M.J."/>
            <person name="Serra M."/>
            <person name="Gomez A."/>
        </authorList>
    </citation>
    <scope>NUCLEOTIDE SEQUENCE [LARGE SCALE GENOMIC DNA]</scope>
    <source>
        <strain evidence="2">HYR1</strain>
    </source>
</reference>
<comment type="caution">
    <text evidence="2">The sequence shown here is derived from an EMBL/GenBank/DDBJ whole genome shotgun (WGS) entry which is preliminary data.</text>
</comment>
<evidence type="ECO:0000313" key="3">
    <source>
        <dbReference type="Proteomes" id="UP000276133"/>
    </source>
</evidence>
<evidence type="ECO:0000313" key="2">
    <source>
        <dbReference type="EMBL" id="RNA05731.1"/>
    </source>
</evidence>
<protein>
    <submittedName>
        <fullName evidence="2">Uncharacterized protein</fullName>
    </submittedName>
</protein>
<organism evidence="2 3">
    <name type="scientific">Brachionus plicatilis</name>
    <name type="common">Marine rotifer</name>
    <name type="synonym">Brachionus muelleri</name>
    <dbReference type="NCBI Taxonomy" id="10195"/>
    <lineage>
        <taxon>Eukaryota</taxon>
        <taxon>Metazoa</taxon>
        <taxon>Spiralia</taxon>
        <taxon>Gnathifera</taxon>
        <taxon>Rotifera</taxon>
        <taxon>Eurotatoria</taxon>
        <taxon>Monogononta</taxon>
        <taxon>Pseudotrocha</taxon>
        <taxon>Ploima</taxon>
        <taxon>Brachionidae</taxon>
        <taxon>Brachionus</taxon>
    </lineage>
</organism>
<sequence length="124" mass="15136">MHLFSVHWHEKLNKLVSIYLFIFFTNFYVQQINLNNKTVLIWCLKFQNCESKKFTWAENSNYHLFWYKKIVSFHLFYRLLLLSQSLVYLHLVVLQFLYHCLGFSEITKGFSFSRPDMLHEKSVN</sequence>
<proteinExistence type="predicted"/>
<dbReference type="Proteomes" id="UP000276133">
    <property type="component" value="Unassembled WGS sequence"/>
</dbReference>
<keyword evidence="3" id="KW-1185">Reference proteome</keyword>
<feature type="transmembrane region" description="Helical" evidence="1">
    <location>
        <begin position="75"/>
        <end position="98"/>
    </location>
</feature>
<name>A0A3M7Q424_BRAPC</name>
<gene>
    <name evidence="2" type="ORF">BpHYR1_019571</name>
</gene>
<accession>A0A3M7Q424</accession>